<dbReference type="Proteomes" id="UP000093807">
    <property type="component" value="Unassembled WGS sequence"/>
</dbReference>
<evidence type="ECO:0000256" key="1">
    <source>
        <dbReference type="SAM" id="Phobius"/>
    </source>
</evidence>
<organism evidence="2 3">
    <name type="scientific">Flavobacterium succinicans</name>
    <dbReference type="NCBI Taxonomy" id="29536"/>
    <lineage>
        <taxon>Bacteria</taxon>
        <taxon>Pseudomonadati</taxon>
        <taxon>Bacteroidota</taxon>
        <taxon>Flavobacteriia</taxon>
        <taxon>Flavobacteriales</taxon>
        <taxon>Flavobacteriaceae</taxon>
        <taxon>Flavobacterium</taxon>
    </lineage>
</organism>
<dbReference type="PATRIC" id="fig|29536.5.peg.574"/>
<keyword evidence="1" id="KW-1133">Transmembrane helix</keyword>
<evidence type="ECO:0000313" key="2">
    <source>
        <dbReference type="EMBL" id="OAZ04702.1"/>
    </source>
</evidence>
<keyword evidence="1" id="KW-0812">Transmembrane</keyword>
<keyword evidence="3" id="KW-1185">Reference proteome</keyword>
<sequence length="131" mass="14947">MESTMRLSPTGMTVLKVALLGGIFAFAYYKIFKGFQQLRADKRYKPSNINVTQAKARAEAIYTALLGFGANYKTVENNLTGLNHNGFIMVYNEFGERRSATLVKMNLVEWLQDQFNETDIAKLRFLIKGFF</sequence>
<gene>
    <name evidence="2" type="ORF">FLB_05490</name>
</gene>
<reference evidence="2 3" key="1">
    <citation type="submission" date="2016-06" db="EMBL/GenBank/DDBJ databases">
        <title>Draft genome sequence of Flavobacterium succinicans strain DD5b.</title>
        <authorList>
            <person name="Poehlein A."/>
            <person name="Daniel R."/>
            <person name="Simeonova D.D."/>
        </authorList>
    </citation>
    <scope>NUCLEOTIDE SEQUENCE [LARGE SCALE GENOMIC DNA]</scope>
    <source>
        <strain evidence="2 3">DD5b</strain>
    </source>
</reference>
<proteinExistence type="predicted"/>
<protein>
    <submittedName>
        <fullName evidence="2">Uncharacterized protein</fullName>
    </submittedName>
</protein>
<name>A0A199XTF9_9FLAO</name>
<keyword evidence="1" id="KW-0472">Membrane</keyword>
<accession>A0A199XTF9</accession>
<comment type="caution">
    <text evidence="2">The sequence shown here is derived from an EMBL/GenBank/DDBJ whole genome shotgun (WGS) entry which is preliminary data.</text>
</comment>
<feature type="transmembrane region" description="Helical" evidence="1">
    <location>
        <begin position="12"/>
        <end position="29"/>
    </location>
</feature>
<dbReference type="OrthoDB" id="1150545at2"/>
<dbReference type="EMBL" id="JMTM01000017">
    <property type="protein sequence ID" value="OAZ04702.1"/>
    <property type="molecule type" value="Genomic_DNA"/>
</dbReference>
<evidence type="ECO:0000313" key="3">
    <source>
        <dbReference type="Proteomes" id="UP000093807"/>
    </source>
</evidence>
<dbReference type="RefSeq" id="WP_064714428.1">
    <property type="nucleotide sequence ID" value="NZ_JMTM01000017.1"/>
</dbReference>
<dbReference type="AlphaFoldDB" id="A0A199XTF9"/>